<keyword evidence="7 13" id="KW-0479">Metal-binding</keyword>
<keyword evidence="11 13" id="KW-0520">NAD</keyword>
<dbReference type="OrthoDB" id="9761899at2"/>
<comment type="cofactor">
    <cofactor evidence="2 13">
        <name>[4Fe-4S] cluster</name>
        <dbReference type="ChEBI" id="CHEBI:49883"/>
    </cofactor>
</comment>
<dbReference type="Gene3D" id="6.10.250.1450">
    <property type="match status" value="1"/>
</dbReference>
<dbReference type="InterPro" id="IPR037225">
    <property type="entry name" value="Nuo51_FMN-bd_sf"/>
</dbReference>
<reference evidence="15 16" key="1">
    <citation type="submission" date="2017-11" db="EMBL/GenBank/DDBJ databases">
        <title>Rhodohalobacter 15182 sp. nov., isolated from a salt lake.</title>
        <authorList>
            <person name="Han S."/>
        </authorList>
    </citation>
    <scope>NUCLEOTIDE SEQUENCE [LARGE SCALE GENOMIC DNA]</scope>
    <source>
        <strain evidence="15 16">15182</strain>
    </source>
</reference>
<dbReference type="AlphaFoldDB" id="A0A2N0VKL9"/>
<dbReference type="EC" id="7.1.1.-" evidence="13"/>
<evidence type="ECO:0000256" key="9">
    <source>
        <dbReference type="ARBA" id="ARBA00023004"/>
    </source>
</evidence>
<evidence type="ECO:0000256" key="2">
    <source>
        <dbReference type="ARBA" id="ARBA00001966"/>
    </source>
</evidence>
<dbReference type="NCBIfam" id="NF010120">
    <property type="entry name" value="PRK13596.1"/>
    <property type="match status" value="1"/>
</dbReference>
<dbReference type="Gene3D" id="3.40.50.11540">
    <property type="entry name" value="NADH-ubiquinone oxidoreductase 51kDa subunit"/>
    <property type="match status" value="1"/>
</dbReference>
<comment type="similarity">
    <text evidence="3 13">Belongs to the complex I 51 kDa subunit family.</text>
</comment>
<comment type="cofactor">
    <cofactor evidence="1 13">
        <name>FMN</name>
        <dbReference type="ChEBI" id="CHEBI:58210"/>
    </cofactor>
</comment>
<dbReference type="FunFam" id="1.20.1440.230:FF:000001">
    <property type="entry name" value="Mitochondrial NADH dehydrogenase flavoprotein 1"/>
    <property type="match status" value="1"/>
</dbReference>
<dbReference type="SUPFAM" id="SSF142019">
    <property type="entry name" value="Nqo1 FMN-binding domain-like"/>
    <property type="match status" value="1"/>
</dbReference>
<evidence type="ECO:0000259" key="14">
    <source>
        <dbReference type="SMART" id="SM00928"/>
    </source>
</evidence>
<dbReference type="NCBIfam" id="TIGR01959">
    <property type="entry name" value="nuoF_fam"/>
    <property type="match status" value="1"/>
</dbReference>
<evidence type="ECO:0000256" key="12">
    <source>
        <dbReference type="ARBA" id="ARBA00047712"/>
    </source>
</evidence>
<comment type="function">
    <text evidence="13">NDH-1 shuttles electrons from NADH, via FMN and iron-sulfur (Fe-S) centers, to quinones in the respiratory chain.</text>
</comment>
<dbReference type="GO" id="GO:0046872">
    <property type="term" value="F:metal ion binding"/>
    <property type="evidence" value="ECO:0007669"/>
    <property type="project" value="UniProtKB-KW"/>
</dbReference>
<dbReference type="EMBL" id="PISP01000001">
    <property type="protein sequence ID" value="PKD44736.1"/>
    <property type="molecule type" value="Genomic_DNA"/>
</dbReference>
<dbReference type="PANTHER" id="PTHR11780">
    <property type="entry name" value="NADH-UBIQUINONE OXIDOREDUCTASE FLAVOPROTEIN 1 NDUFV1"/>
    <property type="match status" value="1"/>
</dbReference>
<evidence type="ECO:0000256" key="4">
    <source>
        <dbReference type="ARBA" id="ARBA00022485"/>
    </source>
</evidence>
<evidence type="ECO:0000256" key="11">
    <source>
        <dbReference type="ARBA" id="ARBA00023027"/>
    </source>
</evidence>
<comment type="catalytic activity">
    <reaction evidence="12 13">
        <text>a quinone + NADH + 5 H(+)(in) = a quinol + NAD(+) + 4 H(+)(out)</text>
        <dbReference type="Rhea" id="RHEA:57888"/>
        <dbReference type="ChEBI" id="CHEBI:15378"/>
        <dbReference type="ChEBI" id="CHEBI:24646"/>
        <dbReference type="ChEBI" id="CHEBI:57540"/>
        <dbReference type="ChEBI" id="CHEBI:57945"/>
        <dbReference type="ChEBI" id="CHEBI:132124"/>
    </reaction>
</comment>
<keyword evidence="10 13" id="KW-0411">Iron-sulfur</keyword>
<evidence type="ECO:0000256" key="6">
    <source>
        <dbReference type="ARBA" id="ARBA00022643"/>
    </source>
</evidence>
<feature type="domain" description="NADH-ubiquinone oxidoreductase 51kDa subunit iron-sulphur binding" evidence="14">
    <location>
        <begin position="337"/>
        <end position="382"/>
    </location>
</feature>
<keyword evidence="5 13" id="KW-0285">Flavoprotein</keyword>
<protein>
    <recommendedName>
        <fullName evidence="13">NADH-quinone oxidoreductase subunit F</fullName>
        <ecNumber evidence="13">7.1.1.-</ecNumber>
    </recommendedName>
</protein>
<dbReference type="InterPro" id="IPR019575">
    <property type="entry name" value="Nuop51_4Fe4S-bd"/>
</dbReference>
<keyword evidence="13" id="KW-0874">Quinone</keyword>
<dbReference type="GO" id="GO:0010181">
    <property type="term" value="F:FMN binding"/>
    <property type="evidence" value="ECO:0007669"/>
    <property type="project" value="InterPro"/>
</dbReference>
<dbReference type="GO" id="GO:0051287">
    <property type="term" value="F:NAD binding"/>
    <property type="evidence" value="ECO:0007669"/>
    <property type="project" value="UniProtKB-UniRule"/>
</dbReference>
<dbReference type="Pfam" id="PF01512">
    <property type="entry name" value="Complex1_51K"/>
    <property type="match status" value="1"/>
</dbReference>
<dbReference type="InterPro" id="IPR050837">
    <property type="entry name" value="ComplexI_51kDa_subunit"/>
</dbReference>
<dbReference type="InterPro" id="IPR001949">
    <property type="entry name" value="NADH-UbQ_OxRdtase_51kDa_CS"/>
</dbReference>
<keyword evidence="16" id="KW-1185">Reference proteome</keyword>
<dbReference type="GO" id="GO:0003954">
    <property type="term" value="F:NADH dehydrogenase activity"/>
    <property type="evidence" value="ECO:0007669"/>
    <property type="project" value="TreeGrafter"/>
</dbReference>
<keyword evidence="4 13" id="KW-0004">4Fe-4S</keyword>
<evidence type="ECO:0000256" key="7">
    <source>
        <dbReference type="ARBA" id="ARBA00022723"/>
    </source>
</evidence>
<evidence type="ECO:0000256" key="10">
    <source>
        <dbReference type="ARBA" id="ARBA00023014"/>
    </source>
</evidence>
<evidence type="ECO:0000313" key="16">
    <source>
        <dbReference type="Proteomes" id="UP000233398"/>
    </source>
</evidence>
<dbReference type="InterPro" id="IPR011538">
    <property type="entry name" value="Nuo51_FMN-bd"/>
</dbReference>
<dbReference type="GO" id="GO:0008137">
    <property type="term" value="F:NADH dehydrogenase (ubiquinone) activity"/>
    <property type="evidence" value="ECO:0007669"/>
    <property type="project" value="InterPro"/>
</dbReference>
<dbReference type="GO" id="GO:0045333">
    <property type="term" value="P:cellular respiration"/>
    <property type="evidence" value="ECO:0007669"/>
    <property type="project" value="TreeGrafter"/>
</dbReference>
<organism evidence="15 16">
    <name type="scientific">Rhodohalobacter barkolensis</name>
    <dbReference type="NCBI Taxonomy" id="2053187"/>
    <lineage>
        <taxon>Bacteria</taxon>
        <taxon>Pseudomonadati</taxon>
        <taxon>Balneolota</taxon>
        <taxon>Balneolia</taxon>
        <taxon>Balneolales</taxon>
        <taxon>Balneolaceae</taxon>
        <taxon>Rhodohalobacter</taxon>
    </lineage>
</organism>
<sequence>MSTVDWKNYDPVLIPNIKDLHKIDVYRKNGGYEAWKAVLTDKKKWADPKSVVDEVKSANIRGRGGAGFNAGLKWSFMPPADGGPRYLACNGDESEPGTFKDRKIFEYNPHVFIEGALIAAYAMEITSIYVYIRGEYKSYIDMMEKAIQDAYDAGLIGEDIFGSGYSVNFYVHSGAGAYICGEETSMLESLEGKRGYPRVKPPFPAQKGLWGRPTTINNIETLSHVTSVINKGADWFKSVGAENHPGPLLYGISGHVNRPGVYELPSGMPILDLINDVAQGMRNGKKLKAVIPGGSSTPVVRADQLDGVTMDSDSLREVGTMLGTAGMVVMDEDTDMVDMLWRITHFYHHESCGQCTPCREGTGWLEKVMLRIKNGEGEIKDLDLLLDITTQMEGRTICALADAAAWPVRHTITRFRDEFEARCKKSVHAVA</sequence>
<keyword evidence="9 13" id="KW-0408">Iron</keyword>
<dbReference type="PROSITE" id="PS00645">
    <property type="entry name" value="COMPLEX1_51K_2"/>
    <property type="match status" value="1"/>
</dbReference>
<evidence type="ECO:0000256" key="13">
    <source>
        <dbReference type="RuleBase" id="RU364066"/>
    </source>
</evidence>
<dbReference type="InterPro" id="IPR011537">
    <property type="entry name" value="NADH-UbQ_OxRdtase_suF"/>
</dbReference>
<dbReference type="Pfam" id="PF22461">
    <property type="entry name" value="SLBB_2"/>
    <property type="match status" value="1"/>
</dbReference>
<dbReference type="PANTHER" id="PTHR11780:SF10">
    <property type="entry name" value="NADH DEHYDROGENASE [UBIQUINONE] FLAVOPROTEIN 1, MITOCHONDRIAL"/>
    <property type="match status" value="1"/>
</dbReference>
<evidence type="ECO:0000313" key="15">
    <source>
        <dbReference type="EMBL" id="PKD44736.1"/>
    </source>
</evidence>
<dbReference type="FunFam" id="3.40.50.11540:FF:000001">
    <property type="entry name" value="NADH dehydrogenase [ubiquinone] flavoprotein 1, mitochondrial"/>
    <property type="match status" value="1"/>
</dbReference>
<dbReference type="InterPro" id="IPR054765">
    <property type="entry name" value="SLBB_dom"/>
</dbReference>
<evidence type="ECO:0000256" key="1">
    <source>
        <dbReference type="ARBA" id="ARBA00001917"/>
    </source>
</evidence>
<name>A0A2N0VKL9_9BACT</name>
<dbReference type="SUPFAM" id="SSF142984">
    <property type="entry name" value="Nqo1 middle domain-like"/>
    <property type="match status" value="1"/>
</dbReference>
<dbReference type="Gene3D" id="3.10.20.600">
    <property type="match status" value="1"/>
</dbReference>
<keyword evidence="8" id="KW-1278">Translocase</keyword>
<dbReference type="SMART" id="SM00928">
    <property type="entry name" value="NADH_4Fe-4S"/>
    <property type="match status" value="1"/>
</dbReference>
<keyword evidence="15" id="KW-0560">Oxidoreductase</keyword>
<proteinExistence type="inferred from homology"/>
<accession>A0A2N0VKL9</accession>
<dbReference type="InterPro" id="IPR037207">
    <property type="entry name" value="Nuop51_4Fe4S-bd_sf"/>
</dbReference>
<dbReference type="Gene3D" id="1.20.1440.230">
    <property type="entry name" value="NADH-ubiquinone oxidoreductase 51kDa subunit, iron-sulphur binding domain"/>
    <property type="match status" value="1"/>
</dbReference>
<keyword evidence="6 13" id="KW-0288">FMN</keyword>
<dbReference type="GO" id="GO:0051539">
    <property type="term" value="F:4 iron, 4 sulfur cluster binding"/>
    <property type="evidence" value="ECO:0007669"/>
    <property type="project" value="UniProtKB-UniRule"/>
</dbReference>
<dbReference type="GO" id="GO:0048038">
    <property type="term" value="F:quinone binding"/>
    <property type="evidence" value="ECO:0007669"/>
    <property type="project" value="UniProtKB-KW"/>
</dbReference>
<comment type="caution">
    <text evidence="15">The sequence shown here is derived from an EMBL/GenBank/DDBJ whole genome shotgun (WGS) entry which is preliminary data.</text>
</comment>
<evidence type="ECO:0000256" key="3">
    <source>
        <dbReference type="ARBA" id="ARBA00007523"/>
    </source>
</evidence>
<dbReference type="RefSeq" id="WP_101072024.1">
    <property type="nucleotide sequence ID" value="NZ_PISP01000001.1"/>
</dbReference>
<dbReference type="PROSITE" id="PS00644">
    <property type="entry name" value="COMPLEX1_51K_1"/>
    <property type="match status" value="1"/>
</dbReference>
<dbReference type="Proteomes" id="UP000233398">
    <property type="component" value="Unassembled WGS sequence"/>
</dbReference>
<dbReference type="SUPFAM" id="SSF140490">
    <property type="entry name" value="Nqo1C-terminal domain-like"/>
    <property type="match status" value="1"/>
</dbReference>
<gene>
    <name evidence="15" type="ORF">CWD77_04530</name>
</gene>
<evidence type="ECO:0000256" key="5">
    <source>
        <dbReference type="ARBA" id="ARBA00022630"/>
    </source>
</evidence>
<evidence type="ECO:0000256" key="8">
    <source>
        <dbReference type="ARBA" id="ARBA00022967"/>
    </source>
</evidence>
<dbReference type="Pfam" id="PF10589">
    <property type="entry name" value="NADH_4Fe-4S"/>
    <property type="match status" value="1"/>
</dbReference>